<accession>A0A0K2SG50</accession>
<dbReference type="Gene3D" id="3.40.50.720">
    <property type="entry name" value="NAD(P)-binding Rossmann-like Domain"/>
    <property type="match status" value="1"/>
</dbReference>
<dbReference type="PANTHER" id="PTHR43401">
    <property type="entry name" value="L-THREONINE 3-DEHYDROGENASE"/>
    <property type="match status" value="1"/>
</dbReference>
<reference evidence="8" key="1">
    <citation type="submission" date="2015-07" db="EMBL/GenBank/DDBJ databases">
        <title>Complete genome sequence and phylogenetic analysis of Limnochorda pilosa.</title>
        <authorList>
            <person name="Watanabe M."/>
            <person name="Kojima H."/>
            <person name="Fukui M."/>
        </authorList>
    </citation>
    <scope>NUCLEOTIDE SEQUENCE [LARGE SCALE GENOMIC DNA]</scope>
    <source>
        <strain evidence="8">HC45</strain>
    </source>
</reference>
<evidence type="ECO:0000313" key="8">
    <source>
        <dbReference type="Proteomes" id="UP000065807"/>
    </source>
</evidence>
<dbReference type="PROSITE" id="PS00059">
    <property type="entry name" value="ADH_ZINC"/>
    <property type="match status" value="1"/>
</dbReference>
<evidence type="ECO:0000256" key="4">
    <source>
        <dbReference type="RuleBase" id="RU361277"/>
    </source>
</evidence>
<reference evidence="8" key="2">
    <citation type="journal article" date="2016" name="Int. J. Syst. Evol. Microbiol.">
        <title>Complete genome sequence and cell structure of Limnochorda pilosa, a Gram-negative spore-former within the phylum Firmicutes.</title>
        <authorList>
            <person name="Watanabe M."/>
            <person name="Kojima H."/>
            <person name="Fukui M."/>
        </authorList>
    </citation>
    <scope>NUCLEOTIDE SEQUENCE [LARGE SCALE GENOMIC DNA]</scope>
    <source>
        <strain evidence="8">HC45</strain>
    </source>
</reference>
<dbReference type="InterPro" id="IPR011032">
    <property type="entry name" value="GroES-like_sf"/>
</dbReference>
<keyword evidence="3" id="KW-0560">Oxidoreductase</keyword>
<organism evidence="7 8">
    <name type="scientific">Limnochorda pilosa</name>
    <dbReference type="NCBI Taxonomy" id="1555112"/>
    <lineage>
        <taxon>Bacteria</taxon>
        <taxon>Bacillati</taxon>
        <taxon>Bacillota</taxon>
        <taxon>Limnochordia</taxon>
        <taxon>Limnochordales</taxon>
        <taxon>Limnochordaceae</taxon>
        <taxon>Limnochorda</taxon>
    </lineage>
</organism>
<dbReference type="GO" id="GO:0016491">
    <property type="term" value="F:oxidoreductase activity"/>
    <property type="evidence" value="ECO:0007669"/>
    <property type="project" value="UniProtKB-KW"/>
</dbReference>
<evidence type="ECO:0000313" key="7">
    <source>
        <dbReference type="EMBL" id="BAS26017.1"/>
    </source>
</evidence>
<keyword evidence="1 4" id="KW-0479">Metal-binding</keyword>
<comment type="similarity">
    <text evidence="4">Belongs to the zinc-containing alcohol dehydrogenase family.</text>
</comment>
<dbReference type="STRING" id="1555112.LIP_0160"/>
<dbReference type="Proteomes" id="UP000065807">
    <property type="component" value="Chromosome"/>
</dbReference>
<dbReference type="InterPro" id="IPR036291">
    <property type="entry name" value="NAD(P)-bd_dom_sf"/>
</dbReference>
<evidence type="ECO:0000259" key="6">
    <source>
        <dbReference type="Pfam" id="PF08240"/>
    </source>
</evidence>
<dbReference type="EMBL" id="AP014924">
    <property type="protein sequence ID" value="BAS26017.1"/>
    <property type="molecule type" value="Genomic_DNA"/>
</dbReference>
<proteinExistence type="inferred from homology"/>
<protein>
    <submittedName>
        <fullName evidence="7">Alcohol dehydrogenase</fullName>
    </submittedName>
</protein>
<dbReference type="InterPro" id="IPR013149">
    <property type="entry name" value="ADH-like_C"/>
</dbReference>
<dbReference type="InterPro" id="IPR013154">
    <property type="entry name" value="ADH-like_N"/>
</dbReference>
<keyword evidence="2 4" id="KW-0862">Zinc</keyword>
<dbReference type="Pfam" id="PF08240">
    <property type="entry name" value="ADH_N"/>
    <property type="match status" value="1"/>
</dbReference>
<comment type="cofactor">
    <cofactor evidence="4">
        <name>Zn(2+)</name>
        <dbReference type="ChEBI" id="CHEBI:29105"/>
    </cofactor>
</comment>
<dbReference type="GO" id="GO:0008270">
    <property type="term" value="F:zinc ion binding"/>
    <property type="evidence" value="ECO:0007669"/>
    <property type="project" value="InterPro"/>
</dbReference>
<dbReference type="PATRIC" id="fig|1555112.3.peg.164"/>
<dbReference type="SUPFAM" id="SSF51735">
    <property type="entry name" value="NAD(P)-binding Rossmann-fold domains"/>
    <property type="match status" value="1"/>
</dbReference>
<evidence type="ECO:0000256" key="1">
    <source>
        <dbReference type="ARBA" id="ARBA00022723"/>
    </source>
</evidence>
<dbReference type="AlphaFoldDB" id="A0A0K2SG50"/>
<dbReference type="RefSeq" id="WP_198409624.1">
    <property type="nucleotide sequence ID" value="NZ_AP014924.1"/>
</dbReference>
<feature type="domain" description="Alcohol dehydrogenase-like C-terminal" evidence="5">
    <location>
        <begin position="210"/>
        <end position="349"/>
    </location>
</feature>
<dbReference type="Pfam" id="PF00107">
    <property type="entry name" value="ADH_zinc_N"/>
    <property type="match status" value="1"/>
</dbReference>
<dbReference type="SUPFAM" id="SSF50129">
    <property type="entry name" value="GroES-like"/>
    <property type="match status" value="1"/>
</dbReference>
<dbReference type="KEGG" id="lpil:LIP_0160"/>
<evidence type="ECO:0000259" key="5">
    <source>
        <dbReference type="Pfam" id="PF00107"/>
    </source>
</evidence>
<evidence type="ECO:0000256" key="3">
    <source>
        <dbReference type="ARBA" id="ARBA00023002"/>
    </source>
</evidence>
<dbReference type="PANTHER" id="PTHR43401:SF2">
    <property type="entry name" value="L-THREONINE 3-DEHYDROGENASE"/>
    <property type="match status" value="1"/>
</dbReference>
<dbReference type="InterPro" id="IPR002328">
    <property type="entry name" value="ADH_Zn_CS"/>
</dbReference>
<sequence length="416" mass="44686">MGYRLSIPRFLAARAFGRHAPSLYYGPLSSLGVVTSPRKPLPDAAWARVVPILAGICGSDLGTLAGKNSPALSPYVSFPAVLGHEVVGRVAEAGPDAGVDEDERVVVNPFLPCQVRGLDPCPACRRGETCMCENFDRGAFSPGMLLGFCRDLPGGWGEELLAHGSQLFHAPEDLSDERLVLVEPLSIALHAALREAPAPGERVLVLGAGPIGLATVASLRLLELPVHVTVLAKYPVQEDLARRLGADAVYRTARRGEDPAFQAAREVAGARVLRPLLGRRVVSGGFDLTFDCVGSPSSLDDALRVTREGGRVVLVGAAGEVPRLDWTFVWARGLRLVGSVGYEVERFRDRRLHTFELAMELLRSHPELPVEAMVTHRFPLGRFREALELSLGPRRREAVKVVFTGPAAGGSQGAGR</sequence>
<dbReference type="InterPro" id="IPR050129">
    <property type="entry name" value="Zn_alcohol_dh"/>
</dbReference>
<gene>
    <name evidence="7" type="ORF">LIP_0160</name>
</gene>
<evidence type="ECO:0000256" key="2">
    <source>
        <dbReference type="ARBA" id="ARBA00022833"/>
    </source>
</evidence>
<feature type="domain" description="Alcohol dehydrogenase-like N-terminal" evidence="6">
    <location>
        <begin position="51"/>
        <end position="171"/>
    </location>
</feature>
<dbReference type="Gene3D" id="3.90.180.10">
    <property type="entry name" value="Medium-chain alcohol dehydrogenases, catalytic domain"/>
    <property type="match status" value="1"/>
</dbReference>
<keyword evidence="8" id="KW-1185">Reference proteome</keyword>
<name>A0A0K2SG50_LIMPI</name>